<dbReference type="RefSeq" id="WP_104763764.1">
    <property type="nucleotide sequence ID" value="NZ_FZPM01000034.1"/>
</dbReference>
<evidence type="ECO:0000256" key="2">
    <source>
        <dbReference type="ARBA" id="ARBA00010065"/>
    </source>
</evidence>
<keyword evidence="8 10" id="KW-0472">Membrane</keyword>
<organism evidence="12 13">
    <name type="scientific">Helicobacter aurati</name>
    <dbReference type="NCBI Taxonomy" id="137778"/>
    <lineage>
        <taxon>Bacteria</taxon>
        <taxon>Pseudomonadati</taxon>
        <taxon>Campylobacterota</taxon>
        <taxon>Epsilonproteobacteria</taxon>
        <taxon>Campylobacterales</taxon>
        <taxon>Helicobacteraceae</taxon>
        <taxon>Helicobacter</taxon>
    </lineage>
</organism>
<keyword evidence="7 10" id="KW-1133">Transmembrane helix</keyword>
<keyword evidence="6 10" id="KW-0812">Transmembrane</keyword>
<comment type="caution">
    <text evidence="12">The sequence shown here is derived from an EMBL/GenBank/DDBJ whole genome shotgun (WGS) entry which is preliminary data.</text>
</comment>
<keyword evidence="4" id="KW-0997">Cell inner membrane</keyword>
<feature type="transmembrane region" description="Helical" evidence="10">
    <location>
        <begin position="147"/>
        <end position="168"/>
    </location>
</feature>
<dbReference type="InterPro" id="IPR004563">
    <property type="entry name" value="Apolipo_AcylTrfase"/>
</dbReference>
<dbReference type="InterPro" id="IPR003010">
    <property type="entry name" value="C-N_Hydrolase"/>
</dbReference>
<evidence type="ECO:0000256" key="3">
    <source>
        <dbReference type="ARBA" id="ARBA00022475"/>
    </source>
</evidence>
<evidence type="ECO:0000256" key="9">
    <source>
        <dbReference type="ARBA" id="ARBA00023315"/>
    </source>
</evidence>
<dbReference type="GO" id="GO:0016410">
    <property type="term" value="F:N-acyltransferase activity"/>
    <property type="evidence" value="ECO:0007669"/>
    <property type="project" value="InterPro"/>
</dbReference>
<protein>
    <recommendedName>
        <fullName evidence="11">CN hydrolase domain-containing protein</fullName>
    </recommendedName>
</protein>
<dbReference type="InterPro" id="IPR036526">
    <property type="entry name" value="C-N_Hydrolase_sf"/>
</dbReference>
<keyword evidence="13" id="KW-1185">Reference proteome</keyword>
<accession>A0A3D8J203</accession>
<evidence type="ECO:0000313" key="12">
    <source>
        <dbReference type="EMBL" id="RDU71562.1"/>
    </source>
</evidence>
<evidence type="ECO:0000256" key="10">
    <source>
        <dbReference type="SAM" id="Phobius"/>
    </source>
</evidence>
<evidence type="ECO:0000313" key="13">
    <source>
        <dbReference type="Proteomes" id="UP000256424"/>
    </source>
</evidence>
<dbReference type="PANTHER" id="PTHR38686:SF1">
    <property type="entry name" value="APOLIPOPROTEIN N-ACYLTRANSFERASE"/>
    <property type="match status" value="1"/>
</dbReference>
<proteinExistence type="inferred from homology"/>
<evidence type="ECO:0000256" key="4">
    <source>
        <dbReference type="ARBA" id="ARBA00022519"/>
    </source>
</evidence>
<dbReference type="EMBL" id="NXLW01000011">
    <property type="protein sequence ID" value="RDU71562.1"/>
    <property type="molecule type" value="Genomic_DNA"/>
</dbReference>
<feature type="transmembrane region" description="Helical" evidence="10">
    <location>
        <begin position="80"/>
        <end position="100"/>
    </location>
</feature>
<feature type="transmembrane region" description="Helical" evidence="10">
    <location>
        <begin position="174"/>
        <end position="193"/>
    </location>
</feature>
<dbReference type="GO" id="GO:0005886">
    <property type="term" value="C:plasma membrane"/>
    <property type="evidence" value="ECO:0007669"/>
    <property type="project" value="UniProtKB-SubCell"/>
</dbReference>
<evidence type="ECO:0000256" key="8">
    <source>
        <dbReference type="ARBA" id="ARBA00023136"/>
    </source>
</evidence>
<keyword evidence="3" id="KW-1003">Cell membrane</keyword>
<sequence length="623" mass="71861">MWQFFQKWFFLCKTQSYIFLQEKTTLQTITLQTLQSNTKHNLHPNFPQMNAANSHKQNKSFHNQSFLDSLKRLLNTQGKLAYPAIIAALIFWLPLWSFMLIELLGFWGNILIIISSISVVLLYYTATSQPIVPRRLLFKQLFLFNKLASHLQMPLIILSCLTIGIILLHILHKNPYLCVSLSYPISISILLFLPRQYRFYLGFFIGVFGFYWMSLSLRFEDASEFIPLLVICIGLVYAILFSLLLYFQALFFRILAVLALSIIHPFGFNWLNLVFFSSYTIFIPSLMGLTCLAICLSLIMCKTKIAYCGIFLAIASYDYNFNSMQDYFTTNKILKIVQTNYAQDYRWLQDNQATIIQDNMTQITKAIHEGYKMILLPETSFPFSLNHNKEIFNALLAKSREIIIYAGGIRLQDSKESAIANQNITQYSSHSLQTPWTETTRSKLLFGITLNTKRQDSFILDLSTIKNHDKQFPSEEFINPINTQEGFYNSYYIFTQGVAAVADKVVLVPFGETLPFQQYLAGLLERFNITFGFNTGEKPLSLTWDNHTITIANCYEATLPLPYQTGAKHILVGSNNAWFSPSIQHFMQQMIIKYYARHYQSFVYHATNITPETIITPNNGADK</sequence>
<evidence type="ECO:0000259" key="11">
    <source>
        <dbReference type="PROSITE" id="PS50263"/>
    </source>
</evidence>
<gene>
    <name evidence="12" type="ORF">CQA66_06275</name>
</gene>
<dbReference type="Gene3D" id="3.60.110.10">
    <property type="entry name" value="Carbon-nitrogen hydrolase"/>
    <property type="match status" value="1"/>
</dbReference>
<evidence type="ECO:0000256" key="6">
    <source>
        <dbReference type="ARBA" id="ARBA00022692"/>
    </source>
</evidence>
<comment type="similarity">
    <text evidence="2">Belongs to the CN hydrolase family. Apolipoprotein N-acyltransferase subfamily.</text>
</comment>
<keyword evidence="9" id="KW-0012">Acyltransferase</keyword>
<dbReference type="AlphaFoldDB" id="A0A3D8J203"/>
<dbReference type="PROSITE" id="PS50263">
    <property type="entry name" value="CN_HYDROLASE"/>
    <property type="match status" value="1"/>
</dbReference>
<feature type="transmembrane region" description="Helical" evidence="10">
    <location>
        <begin position="225"/>
        <end position="247"/>
    </location>
</feature>
<name>A0A3D8J203_9HELI</name>
<evidence type="ECO:0000256" key="5">
    <source>
        <dbReference type="ARBA" id="ARBA00022679"/>
    </source>
</evidence>
<dbReference type="Pfam" id="PF26365">
    <property type="entry name" value="ApoNAT_membrane"/>
    <property type="match status" value="1"/>
</dbReference>
<keyword evidence="5" id="KW-0808">Transferase</keyword>
<feature type="domain" description="CN hydrolase" evidence="11">
    <location>
        <begin position="337"/>
        <end position="623"/>
    </location>
</feature>
<evidence type="ECO:0000256" key="1">
    <source>
        <dbReference type="ARBA" id="ARBA00004651"/>
    </source>
</evidence>
<feature type="transmembrane region" description="Helical" evidence="10">
    <location>
        <begin position="200"/>
        <end position="219"/>
    </location>
</feature>
<feature type="transmembrane region" description="Helical" evidence="10">
    <location>
        <begin position="254"/>
        <end position="275"/>
    </location>
</feature>
<dbReference type="OrthoDB" id="9804277at2"/>
<dbReference type="SUPFAM" id="SSF56317">
    <property type="entry name" value="Carbon-nitrogen hydrolase"/>
    <property type="match status" value="1"/>
</dbReference>
<dbReference type="GO" id="GO:0042158">
    <property type="term" value="P:lipoprotein biosynthetic process"/>
    <property type="evidence" value="ECO:0007669"/>
    <property type="project" value="InterPro"/>
</dbReference>
<dbReference type="Proteomes" id="UP000256424">
    <property type="component" value="Unassembled WGS sequence"/>
</dbReference>
<feature type="transmembrane region" description="Helical" evidence="10">
    <location>
        <begin position="281"/>
        <end position="301"/>
    </location>
</feature>
<dbReference type="InterPro" id="IPR059109">
    <property type="entry name" value="Lnt_membrane_dom"/>
</dbReference>
<dbReference type="PANTHER" id="PTHR38686">
    <property type="entry name" value="APOLIPOPROTEIN N-ACYLTRANSFERASE"/>
    <property type="match status" value="1"/>
</dbReference>
<reference evidence="12 13" key="1">
    <citation type="submission" date="2018-04" db="EMBL/GenBank/DDBJ databases">
        <title>Novel Campyloabacter and Helicobacter Species and Strains.</title>
        <authorList>
            <person name="Mannion A.J."/>
            <person name="Shen Z."/>
            <person name="Fox J.G."/>
        </authorList>
    </citation>
    <scope>NUCLEOTIDE SEQUENCE [LARGE SCALE GENOMIC DNA]</scope>
    <source>
        <strain evidence="12 13">MIT 97-5075</strain>
    </source>
</reference>
<feature type="transmembrane region" description="Helical" evidence="10">
    <location>
        <begin position="106"/>
        <end position="126"/>
    </location>
</feature>
<evidence type="ECO:0000256" key="7">
    <source>
        <dbReference type="ARBA" id="ARBA00022989"/>
    </source>
</evidence>
<comment type="subcellular location">
    <subcellularLocation>
        <location evidence="1">Cell membrane</location>
        <topology evidence="1">Multi-pass membrane protein</topology>
    </subcellularLocation>
</comment>